<feature type="domain" description="ABC transporter" evidence="5">
    <location>
        <begin position="15"/>
        <end position="248"/>
    </location>
</feature>
<dbReference type="InterPro" id="IPR027417">
    <property type="entry name" value="P-loop_NTPase"/>
</dbReference>
<sequence length="514" mass="54881">MAETDPLRPDELPLLSVRGLSKSFYATRAVDDASFDVRQGEIVSLLGENGAGKSTVIKMLAGVYKPDAGEILLAGADVNGGGIRKQISFVHQNLGLIEWMTVAENIAQSLGYPRTALGLISARKMRAQAEEVLSSIGGGIDPDTRIFDLPRTERSLLAIARGLVSRPKLLVLDEPTASLPAGDVERLFEVLRVLRNSGVGMIYVSHRLDEVYEISQRAVVMRNGRVVADRPVADISPRQLVELIVGRDTVPPRFDAPGDAVRLELDEVRAGGGEPVSLRVRRGEVVAICGLRGAGQDILGRAIAGAIPITDGEIRLDGAAFRPRSIHDAVAAGVAFATSNRESEAVAAGLSVRENLFLNPEVWGRPAWKPRSVRDERREAKAVLAPFDVRPADTELSLDTFSGGNQQKVILARCFGRGRKVVVLEEPTMGVDVGAKSDIYGLLGEITATGTGAVVISTDMEEVAKIAHRAIVMGRGRIVAVLEGTELTIPNLIAAASDLDRVGELPSHSETSAA</sequence>
<evidence type="ECO:0000313" key="6">
    <source>
        <dbReference type="EMBL" id="RXZ67149.1"/>
    </source>
</evidence>
<dbReference type="PROSITE" id="PS00211">
    <property type="entry name" value="ABC_TRANSPORTER_1"/>
    <property type="match status" value="1"/>
</dbReference>
<comment type="caution">
    <text evidence="6">The sequence shown here is derived from an EMBL/GenBank/DDBJ whole genome shotgun (WGS) entry which is preliminary data.</text>
</comment>
<organism evidence="6 7">
    <name type="scientific">Agromyces albus</name>
    <dbReference type="NCBI Taxonomy" id="205332"/>
    <lineage>
        <taxon>Bacteria</taxon>
        <taxon>Bacillati</taxon>
        <taxon>Actinomycetota</taxon>
        <taxon>Actinomycetes</taxon>
        <taxon>Micrococcales</taxon>
        <taxon>Microbacteriaceae</taxon>
        <taxon>Agromyces</taxon>
    </lineage>
</organism>
<dbReference type="CDD" id="cd03216">
    <property type="entry name" value="ABC_Carb_Monos_I"/>
    <property type="match status" value="1"/>
</dbReference>
<keyword evidence="1" id="KW-0813">Transport</keyword>
<accession>A0A4Q2KR31</accession>
<evidence type="ECO:0000256" key="3">
    <source>
        <dbReference type="ARBA" id="ARBA00022741"/>
    </source>
</evidence>
<dbReference type="GO" id="GO:0016887">
    <property type="term" value="F:ATP hydrolysis activity"/>
    <property type="evidence" value="ECO:0007669"/>
    <property type="project" value="InterPro"/>
</dbReference>
<dbReference type="PANTHER" id="PTHR43790:SF9">
    <property type="entry name" value="GALACTOFURANOSE TRANSPORTER ATP-BINDING PROTEIN YTFR"/>
    <property type="match status" value="1"/>
</dbReference>
<dbReference type="PANTHER" id="PTHR43790">
    <property type="entry name" value="CARBOHYDRATE TRANSPORT ATP-BINDING PROTEIN MG119-RELATED"/>
    <property type="match status" value="1"/>
</dbReference>
<keyword evidence="4 6" id="KW-0067">ATP-binding</keyword>
<dbReference type="InterPro" id="IPR050107">
    <property type="entry name" value="ABC_carbohydrate_import_ATPase"/>
</dbReference>
<dbReference type="CDD" id="cd03215">
    <property type="entry name" value="ABC_Carb_Monos_II"/>
    <property type="match status" value="1"/>
</dbReference>
<dbReference type="Proteomes" id="UP000293865">
    <property type="component" value="Unassembled WGS sequence"/>
</dbReference>
<proteinExistence type="predicted"/>
<dbReference type="InterPro" id="IPR017871">
    <property type="entry name" value="ABC_transporter-like_CS"/>
</dbReference>
<evidence type="ECO:0000256" key="4">
    <source>
        <dbReference type="ARBA" id="ARBA00022840"/>
    </source>
</evidence>
<dbReference type="InterPro" id="IPR003439">
    <property type="entry name" value="ABC_transporter-like_ATP-bd"/>
</dbReference>
<feature type="domain" description="ABC transporter" evidence="5">
    <location>
        <begin position="255"/>
        <end position="500"/>
    </location>
</feature>
<reference evidence="6 7" key="1">
    <citation type="submission" date="2019-01" db="EMBL/GenBank/DDBJ databases">
        <title>Agromyces.</title>
        <authorList>
            <person name="Li J."/>
        </authorList>
    </citation>
    <scope>NUCLEOTIDE SEQUENCE [LARGE SCALE GENOMIC DNA]</scope>
    <source>
        <strain evidence="6 7">DSM 15934</strain>
    </source>
</reference>
<evidence type="ECO:0000259" key="5">
    <source>
        <dbReference type="PROSITE" id="PS50893"/>
    </source>
</evidence>
<name>A0A4Q2KR31_9MICO</name>
<evidence type="ECO:0000256" key="1">
    <source>
        <dbReference type="ARBA" id="ARBA00022448"/>
    </source>
</evidence>
<keyword evidence="3" id="KW-0547">Nucleotide-binding</keyword>
<dbReference type="AlphaFoldDB" id="A0A4Q2KR31"/>
<keyword evidence="7" id="KW-1185">Reference proteome</keyword>
<dbReference type="Gene3D" id="3.40.50.300">
    <property type="entry name" value="P-loop containing nucleotide triphosphate hydrolases"/>
    <property type="match status" value="2"/>
</dbReference>
<dbReference type="EMBL" id="SDPN01000061">
    <property type="protein sequence ID" value="RXZ67149.1"/>
    <property type="molecule type" value="Genomic_DNA"/>
</dbReference>
<dbReference type="OrthoDB" id="39350at2"/>
<dbReference type="GO" id="GO:0005524">
    <property type="term" value="F:ATP binding"/>
    <property type="evidence" value="ECO:0007669"/>
    <property type="project" value="UniProtKB-KW"/>
</dbReference>
<dbReference type="Pfam" id="PF00005">
    <property type="entry name" value="ABC_tran"/>
    <property type="match status" value="2"/>
</dbReference>
<evidence type="ECO:0000313" key="7">
    <source>
        <dbReference type="Proteomes" id="UP000293865"/>
    </source>
</evidence>
<evidence type="ECO:0000256" key="2">
    <source>
        <dbReference type="ARBA" id="ARBA00022737"/>
    </source>
</evidence>
<dbReference type="PROSITE" id="PS50893">
    <property type="entry name" value="ABC_TRANSPORTER_2"/>
    <property type="match status" value="2"/>
</dbReference>
<protein>
    <submittedName>
        <fullName evidence="6">Sugar ABC transporter ATP-binding protein</fullName>
    </submittedName>
</protein>
<gene>
    <name evidence="6" type="ORF">ESP51_19040</name>
</gene>
<dbReference type="InterPro" id="IPR003593">
    <property type="entry name" value="AAA+_ATPase"/>
</dbReference>
<keyword evidence="2" id="KW-0677">Repeat</keyword>
<dbReference type="RefSeq" id="WP_129522465.1">
    <property type="nucleotide sequence ID" value="NZ_SDPN01000061.1"/>
</dbReference>
<dbReference type="SUPFAM" id="SSF52540">
    <property type="entry name" value="P-loop containing nucleoside triphosphate hydrolases"/>
    <property type="match status" value="2"/>
</dbReference>
<dbReference type="SMART" id="SM00382">
    <property type="entry name" value="AAA"/>
    <property type="match status" value="2"/>
</dbReference>